<evidence type="ECO:0000313" key="2">
    <source>
        <dbReference type="Proteomes" id="UP000199039"/>
    </source>
</evidence>
<sequence length="76" mass="8538">MTGRWSGAALEIDEMDERPLPTLSTPFWMWRAPPDFPRQIVVDGLAPAAIERAWTPLSEDGVVLSRRSTSTESHML</sequence>
<proteinExistence type="predicted"/>
<evidence type="ECO:0000313" key="1">
    <source>
        <dbReference type="EMBL" id="SDD73606.1"/>
    </source>
</evidence>
<reference evidence="1 2" key="1">
    <citation type="submission" date="2016-09" db="EMBL/GenBank/DDBJ databases">
        <authorList>
            <person name="Capua I."/>
            <person name="De Benedictis P."/>
            <person name="Joannis T."/>
            <person name="Lombin L.H."/>
            <person name="Cattoli G."/>
        </authorList>
    </citation>
    <scope>NUCLEOTIDE SEQUENCE [LARGE SCALE GENOMIC DNA]</scope>
    <source>
        <strain evidence="1 2">ISLP-3</strain>
    </source>
</reference>
<name>A0A1G6X8H5_9MICO</name>
<gene>
    <name evidence="1" type="ORF">SAMN05216410_0094</name>
</gene>
<dbReference type="STRING" id="1814289.SAMN05216410_0094"/>
<organism evidence="1 2">
    <name type="scientific">Sanguibacter gelidistatuariae</name>
    <dbReference type="NCBI Taxonomy" id="1814289"/>
    <lineage>
        <taxon>Bacteria</taxon>
        <taxon>Bacillati</taxon>
        <taxon>Actinomycetota</taxon>
        <taxon>Actinomycetes</taxon>
        <taxon>Micrococcales</taxon>
        <taxon>Sanguibacteraceae</taxon>
        <taxon>Sanguibacter</taxon>
    </lineage>
</organism>
<dbReference type="EMBL" id="FMYH01000010">
    <property type="protein sequence ID" value="SDD73606.1"/>
    <property type="molecule type" value="Genomic_DNA"/>
</dbReference>
<dbReference type="AlphaFoldDB" id="A0A1G6X8H5"/>
<keyword evidence="2" id="KW-1185">Reference proteome</keyword>
<protein>
    <submittedName>
        <fullName evidence="1">Uncharacterized protein</fullName>
    </submittedName>
</protein>
<dbReference type="Proteomes" id="UP000199039">
    <property type="component" value="Unassembled WGS sequence"/>
</dbReference>
<dbReference type="RefSeq" id="WP_139185866.1">
    <property type="nucleotide sequence ID" value="NZ_FMYH01000010.1"/>
</dbReference>
<accession>A0A1G6X8H5</accession>